<feature type="domain" description="Beta-lactamase-related" evidence="2">
    <location>
        <begin position="59"/>
        <end position="330"/>
    </location>
</feature>
<evidence type="ECO:0000256" key="1">
    <source>
        <dbReference type="SAM" id="MobiDB-lite"/>
    </source>
</evidence>
<dbReference type="STRING" id="1843581.A7D16_14325"/>
<dbReference type="EMBL" id="QUZM01000038">
    <property type="protein sequence ID" value="RFF37558.1"/>
    <property type="molecule type" value="Genomic_DNA"/>
</dbReference>
<dbReference type="Pfam" id="PF00144">
    <property type="entry name" value="Beta-lactamase"/>
    <property type="match status" value="1"/>
</dbReference>
<feature type="region of interest" description="Disordered" evidence="1">
    <location>
        <begin position="1"/>
        <end position="22"/>
    </location>
</feature>
<dbReference type="Gene3D" id="3.40.710.10">
    <property type="entry name" value="DD-peptidase/beta-lactamase superfamily"/>
    <property type="match status" value="1"/>
</dbReference>
<dbReference type="Proteomes" id="UP000259570">
    <property type="component" value="Unassembled WGS sequence"/>
</dbReference>
<protein>
    <submittedName>
        <fullName evidence="3">Class A beta-lactamase-related serine hydrolase</fullName>
    </submittedName>
</protein>
<keyword evidence="3" id="KW-0378">Hydrolase</keyword>
<comment type="caution">
    <text evidence="3">The sequence shown here is derived from an EMBL/GenBank/DDBJ whole genome shotgun (WGS) entry which is preliminary data.</text>
</comment>
<sequence length="336" mass="37449">MGALRRQGRPTLNREVRHHRESPHAAPAIGRLLQAVLLLSLWLPLIALADDLSDKLTQQMQLNRQRYGIVGQALYVSHNGKVLFRGGDGLADLDSQQPVTREQIFPVFSVSKLLVSTLIMQLVEADRIDLDRSARFYLPALPQRWNKITVRQLLDHTSGLPEYFTQEQMSGSPAASASFPATAHAVFAALGTQPLLFPPGSNTRYINTNYLVLSQLLQAYYRKPYSQIVSERILEPLKLAHTFLGRSRLPVDGVVRAYVGKDGKLQKEPEIAWPDYALGHAELYASIDDLATFIEAMRHGQLVGKPTLQQLWQPQLLPNGQRGWFASGWEVGASGA</sequence>
<proteinExistence type="predicted"/>
<dbReference type="InterPro" id="IPR001466">
    <property type="entry name" value="Beta-lactam-related"/>
</dbReference>
<dbReference type="SUPFAM" id="SSF56601">
    <property type="entry name" value="beta-lactamase/transpeptidase-like"/>
    <property type="match status" value="1"/>
</dbReference>
<dbReference type="InterPro" id="IPR050789">
    <property type="entry name" value="Diverse_Enzym_Activities"/>
</dbReference>
<organism evidence="3 4">
    <name type="scientific">Xanthomonas nasturtii</name>
    <dbReference type="NCBI Taxonomy" id="1843581"/>
    <lineage>
        <taxon>Bacteria</taxon>
        <taxon>Pseudomonadati</taxon>
        <taxon>Pseudomonadota</taxon>
        <taxon>Gammaproteobacteria</taxon>
        <taxon>Lysobacterales</taxon>
        <taxon>Lysobacteraceae</taxon>
        <taxon>Xanthomonas</taxon>
    </lineage>
</organism>
<evidence type="ECO:0000259" key="2">
    <source>
        <dbReference type="Pfam" id="PF00144"/>
    </source>
</evidence>
<dbReference type="OrthoDB" id="9799367at2"/>
<dbReference type="PANTHER" id="PTHR43283">
    <property type="entry name" value="BETA-LACTAMASE-RELATED"/>
    <property type="match status" value="1"/>
</dbReference>
<evidence type="ECO:0000313" key="3">
    <source>
        <dbReference type="EMBL" id="RFF37558.1"/>
    </source>
</evidence>
<evidence type="ECO:0000313" key="4">
    <source>
        <dbReference type="Proteomes" id="UP000259570"/>
    </source>
</evidence>
<accession>A0A3E1KG28</accession>
<dbReference type="AlphaFoldDB" id="A0A3E1KG28"/>
<dbReference type="GO" id="GO:0016787">
    <property type="term" value="F:hydrolase activity"/>
    <property type="evidence" value="ECO:0007669"/>
    <property type="project" value="UniProtKB-KW"/>
</dbReference>
<dbReference type="InterPro" id="IPR012338">
    <property type="entry name" value="Beta-lactam/transpept-like"/>
</dbReference>
<dbReference type="RefSeq" id="WP_116906452.1">
    <property type="nucleotide sequence ID" value="NZ_JAMBEG010000038.1"/>
</dbReference>
<name>A0A3E1KG28_9XANT</name>
<reference evidence="3 4" key="1">
    <citation type="submission" date="2018-08" db="EMBL/GenBank/DDBJ databases">
        <title>Genome sequencing of X. nasturtii WHRI 8984.</title>
        <authorList>
            <person name="Studholme D.J."/>
            <person name="Mchugh J."/>
            <person name="Vicente J."/>
        </authorList>
    </citation>
    <scope>NUCLEOTIDE SEQUENCE [LARGE SCALE GENOMIC DNA]</scope>
    <source>
        <strain evidence="3 4">WHRI 8984</strain>
    </source>
</reference>
<gene>
    <name evidence="3" type="ORF">DZD52_16345</name>
</gene>